<organism evidence="2 3">
    <name type="scientific">Babesia divergens</name>
    <dbReference type="NCBI Taxonomy" id="32595"/>
    <lineage>
        <taxon>Eukaryota</taxon>
        <taxon>Sar</taxon>
        <taxon>Alveolata</taxon>
        <taxon>Apicomplexa</taxon>
        <taxon>Aconoidasida</taxon>
        <taxon>Piroplasmida</taxon>
        <taxon>Babesiidae</taxon>
        <taxon>Babesia</taxon>
    </lineage>
</organism>
<reference evidence="2" key="1">
    <citation type="journal article" date="2014" name="Nucleic Acids Res.">
        <title>The evolutionary dynamics of variant antigen genes in Babesia reveal a history of genomic innovation underlying host-parasite interaction.</title>
        <authorList>
            <person name="Jackson A.P."/>
            <person name="Otto T.D."/>
            <person name="Darby A."/>
            <person name="Ramaprasad A."/>
            <person name="Xia D."/>
            <person name="Echaide I.E."/>
            <person name="Farber M."/>
            <person name="Gahlot S."/>
            <person name="Gamble J."/>
            <person name="Gupta D."/>
            <person name="Gupta Y."/>
            <person name="Jackson L."/>
            <person name="Malandrin L."/>
            <person name="Malas T.B."/>
            <person name="Moussa E."/>
            <person name="Nair M."/>
            <person name="Reid A.J."/>
            <person name="Sanders M."/>
            <person name="Sharma J."/>
            <person name="Tracey A."/>
            <person name="Quail M.A."/>
            <person name="Weir W."/>
            <person name="Wastling J.M."/>
            <person name="Hall N."/>
            <person name="Willadsen P."/>
            <person name="Lingelbach K."/>
            <person name="Shiels B."/>
            <person name="Tait A."/>
            <person name="Berriman M."/>
            <person name="Allred D.R."/>
            <person name="Pain A."/>
        </authorList>
    </citation>
    <scope>NUCLEOTIDE SEQUENCE</scope>
    <source>
        <strain evidence="2">1802A</strain>
    </source>
</reference>
<dbReference type="AlphaFoldDB" id="A0AAD9GJ82"/>
<comment type="caution">
    <text evidence="2">The sequence shown here is derived from an EMBL/GenBank/DDBJ whole genome shotgun (WGS) entry which is preliminary data.</text>
</comment>
<dbReference type="Proteomes" id="UP001195914">
    <property type="component" value="Unassembled WGS sequence"/>
</dbReference>
<accession>A0AAD9GJ82</accession>
<dbReference type="EMBL" id="JAHBMH010000007">
    <property type="protein sequence ID" value="KAK1939539.1"/>
    <property type="molecule type" value="Genomic_DNA"/>
</dbReference>
<gene>
    <name evidence="2" type="ORF">X943_000871</name>
</gene>
<dbReference type="Pfam" id="PF10253">
    <property type="entry name" value="PRCC"/>
    <property type="match status" value="1"/>
</dbReference>
<dbReference type="InterPro" id="IPR018800">
    <property type="entry name" value="PRCC"/>
</dbReference>
<evidence type="ECO:0000313" key="3">
    <source>
        <dbReference type="Proteomes" id="UP001195914"/>
    </source>
</evidence>
<name>A0AAD9GJ82_BABDI</name>
<reference evidence="2" key="2">
    <citation type="submission" date="2021-05" db="EMBL/GenBank/DDBJ databases">
        <authorList>
            <person name="Pain A."/>
        </authorList>
    </citation>
    <scope>NUCLEOTIDE SEQUENCE</scope>
    <source>
        <strain evidence="2">1802A</strain>
    </source>
</reference>
<evidence type="ECO:0000313" key="2">
    <source>
        <dbReference type="EMBL" id="KAK1939539.1"/>
    </source>
</evidence>
<keyword evidence="3" id="KW-1185">Reference proteome</keyword>
<protein>
    <submittedName>
        <fullName evidence="2">Uncharacterized protein</fullName>
    </submittedName>
</protein>
<proteinExistence type="predicted"/>
<feature type="region of interest" description="Disordered" evidence="1">
    <location>
        <begin position="1"/>
        <end position="59"/>
    </location>
</feature>
<feature type="region of interest" description="Disordered" evidence="1">
    <location>
        <begin position="119"/>
        <end position="138"/>
    </location>
</feature>
<sequence length="288" mass="32417">MDWLKSALNSDGDGSDEENVVVPPSEEADFPSRQPRTADYDGVDDEDADSRCDSHVLDDSNESMVCLGDIRWEQEPKTEPAPPSLFTLSTASRKAEDYTKDETVEIRPLQPDEDCVYEEENGESSIEAASHNHDTPAPVKMQGNLDTSDIMQCFNMIHSGGNIKAPKQRDWFGSNIRVIDINADSLRQDRIEKSKQYSMSKAALLEGRPTYKGPTRVLQTDDGQLLATNVLRKTSKRKHQVGALIVLTLICFQISWLAAEAQERELELLERTAQARKTKHETQMKYGW</sequence>
<feature type="compositionally biased region" description="Basic and acidic residues" evidence="1">
    <location>
        <begin position="49"/>
        <end position="58"/>
    </location>
</feature>
<evidence type="ECO:0000256" key="1">
    <source>
        <dbReference type="SAM" id="MobiDB-lite"/>
    </source>
</evidence>